<dbReference type="Proteomes" id="UP001528040">
    <property type="component" value="Unassembled WGS sequence"/>
</dbReference>
<keyword evidence="6" id="KW-0472">Membrane</keyword>
<dbReference type="SUPFAM" id="SSF55874">
    <property type="entry name" value="ATPase domain of HSP90 chaperone/DNA topoisomerase II/histidine kinase"/>
    <property type="match status" value="1"/>
</dbReference>
<comment type="catalytic activity">
    <reaction evidence="1">
        <text>ATP + protein L-histidine = ADP + protein N-phospho-L-histidine.</text>
        <dbReference type="EC" id="2.7.13.3"/>
    </reaction>
</comment>
<dbReference type="PRINTS" id="PR00344">
    <property type="entry name" value="BCTRLSENSOR"/>
</dbReference>
<keyword evidence="6" id="KW-0812">Transmembrane</keyword>
<dbReference type="Gene3D" id="3.30.450.20">
    <property type="entry name" value="PAS domain"/>
    <property type="match status" value="1"/>
</dbReference>
<dbReference type="PROSITE" id="PS50109">
    <property type="entry name" value="HIS_KIN"/>
    <property type="match status" value="1"/>
</dbReference>
<dbReference type="Gene3D" id="1.10.287.130">
    <property type="match status" value="1"/>
</dbReference>
<dbReference type="InterPro" id="IPR013656">
    <property type="entry name" value="PAS_4"/>
</dbReference>
<evidence type="ECO:0000313" key="9">
    <source>
        <dbReference type="EMBL" id="MDA5095698.1"/>
    </source>
</evidence>
<name>A0ABT4W5B0_9RHOB</name>
<gene>
    <name evidence="9" type="ORF">O2N63_16525</name>
</gene>
<dbReference type="SUPFAM" id="SSF47384">
    <property type="entry name" value="Homodimeric domain of signal transducing histidine kinase"/>
    <property type="match status" value="1"/>
</dbReference>
<dbReference type="InterPro" id="IPR011006">
    <property type="entry name" value="CheY-like_superfamily"/>
</dbReference>
<evidence type="ECO:0000259" key="8">
    <source>
        <dbReference type="PROSITE" id="PS50110"/>
    </source>
</evidence>
<feature type="domain" description="Histidine kinase" evidence="7">
    <location>
        <begin position="397"/>
        <end position="620"/>
    </location>
</feature>
<feature type="region of interest" description="Disordered" evidence="5">
    <location>
        <begin position="684"/>
        <end position="705"/>
    </location>
</feature>
<dbReference type="InterPro" id="IPR035965">
    <property type="entry name" value="PAS-like_dom_sf"/>
</dbReference>
<evidence type="ECO:0000256" key="2">
    <source>
        <dbReference type="ARBA" id="ARBA00012438"/>
    </source>
</evidence>
<feature type="modified residue" description="4-aspartylphosphate" evidence="4">
    <location>
        <position position="766"/>
    </location>
</feature>
<dbReference type="Pfam" id="PF00072">
    <property type="entry name" value="Response_reg"/>
    <property type="match status" value="1"/>
</dbReference>
<dbReference type="SUPFAM" id="SSF52172">
    <property type="entry name" value="CheY-like"/>
    <property type="match status" value="1"/>
</dbReference>
<evidence type="ECO:0000256" key="4">
    <source>
        <dbReference type="PROSITE-ProRule" id="PRU00169"/>
    </source>
</evidence>
<dbReference type="Pfam" id="PF02518">
    <property type="entry name" value="HATPase_c"/>
    <property type="match status" value="1"/>
</dbReference>
<keyword evidence="3 4" id="KW-0597">Phosphoprotein</keyword>
<dbReference type="Gene3D" id="3.40.50.2300">
    <property type="match status" value="1"/>
</dbReference>
<evidence type="ECO:0000256" key="3">
    <source>
        <dbReference type="ARBA" id="ARBA00022553"/>
    </source>
</evidence>
<dbReference type="SMART" id="SM00388">
    <property type="entry name" value="HisKA"/>
    <property type="match status" value="1"/>
</dbReference>
<dbReference type="Pfam" id="PF08448">
    <property type="entry name" value="PAS_4"/>
    <property type="match status" value="1"/>
</dbReference>
<dbReference type="InterPro" id="IPR036890">
    <property type="entry name" value="HATPase_C_sf"/>
</dbReference>
<dbReference type="PANTHER" id="PTHR43065">
    <property type="entry name" value="SENSOR HISTIDINE KINASE"/>
    <property type="match status" value="1"/>
</dbReference>
<dbReference type="SMART" id="SM00387">
    <property type="entry name" value="HATPase_c"/>
    <property type="match status" value="1"/>
</dbReference>
<protein>
    <recommendedName>
        <fullName evidence="2">histidine kinase</fullName>
        <ecNumber evidence="2">2.7.13.3</ecNumber>
    </recommendedName>
</protein>
<dbReference type="PANTHER" id="PTHR43065:SF42">
    <property type="entry name" value="TWO-COMPONENT SENSOR PPRA"/>
    <property type="match status" value="1"/>
</dbReference>
<dbReference type="EC" id="2.7.13.3" evidence="2"/>
<dbReference type="PROSITE" id="PS50110">
    <property type="entry name" value="RESPONSE_REGULATORY"/>
    <property type="match status" value="1"/>
</dbReference>
<dbReference type="Gene3D" id="3.30.565.10">
    <property type="entry name" value="Histidine kinase-like ATPase, C-terminal domain"/>
    <property type="match status" value="1"/>
</dbReference>
<comment type="caution">
    <text evidence="9">The sequence shown here is derived from an EMBL/GenBank/DDBJ whole genome shotgun (WGS) entry which is preliminary data.</text>
</comment>
<organism evidence="9 10">
    <name type="scientific">Aliiroseovarius salicola</name>
    <dbReference type="NCBI Taxonomy" id="3009082"/>
    <lineage>
        <taxon>Bacteria</taxon>
        <taxon>Pseudomonadati</taxon>
        <taxon>Pseudomonadota</taxon>
        <taxon>Alphaproteobacteria</taxon>
        <taxon>Rhodobacterales</taxon>
        <taxon>Paracoccaceae</taxon>
        <taxon>Aliiroseovarius</taxon>
    </lineage>
</organism>
<dbReference type="InterPro" id="IPR005467">
    <property type="entry name" value="His_kinase_dom"/>
</dbReference>
<dbReference type="InterPro" id="IPR001789">
    <property type="entry name" value="Sig_transdc_resp-reg_receiver"/>
</dbReference>
<keyword evidence="9" id="KW-0547">Nucleotide-binding</keyword>
<accession>A0ABT4W5B0</accession>
<keyword evidence="9" id="KW-0067">ATP-binding</keyword>
<dbReference type="GO" id="GO:0005524">
    <property type="term" value="F:ATP binding"/>
    <property type="evidence" value="ECO:0007669"/>
    <property type="project" value="UniProtKB-KW"/>
</dbReference>
<evidence type="ECO:0000256" key="1">
    <source>
        <dbReference type="ARBA" id="ARBA00000085"/>
    </source>
</evidence>
<dbReference type="InterPro" id="IPR004358">
    <property type="entry name" value="Sig_transdc_His_kin-like_C"/>
</dbReference>
<dbReference type="InterPro" id="IPR003661">
    <property type="entry name" value="HisK_dim/P_dom"/>
</dbReference>
<evidence type="ECO:0000256" key="5">
    <source>
        <dbReference type="SAM" id="MobiDB-lite"/>
    </source>
</evidence>
<sequence>MIKTAQDLSPRSLYVFAFAVGILATAMLAPELPFSIFVSLLVCGGTLLCLALLVKGLSTWHLIRLSRLRATLSSYAEHDASAIFATDPDGEVIYVNQIGSVQYSAEVGRTLSLAFRNLYASPSAMLSRLQSRAEVSHSASEDVVLRRGHVRVSVHAMEATGFLWRIDALGEVAGAGRTGENIALPMLTASKNGTILFMNEAARFLLGGRETTLDRVFLETPVRAGVVTNVSGKSGPVPVVVHEVNCSAERKELYLLPADNLPSMTKSEWAGLELLPVPLLKLDANGAITIANKRARDLLSDETAVGSMLSDQVEGLGRPVSDWLAEAHAGRHLGRTEVVRASKPEDEVFLQISLSQMSDDQGPTLVAVLQDATELKTLEAQFVQSQKMQAIGQLAGGVAHDFNNLLTAISGHCDLLLTGRDEADPEFSDLAQIHQNANRAASLVGQLLAFSRKQTLRPEVIDLSDTLSDLTHLLNRLVGEKVCLELDHDEKLLEIRADRRQLDQVIMNLVVNARDAMPDGGVVRVETRNVILDGALERDRATVPAGEYVTVRVIDHGTGIGADKINKIFEPFFTTKNAGQGTGLGLSMAYGIVKQTGGFIFVDTVPGSGTTFTLYFPVWKQEKEGSNSNLDSHPEGGFAEMGAPETIEQDQIAPLILAEENAISSPIRPSPKNQTVNSIISKVTSMTSTASDRETGRGLPSSTHELASPASIGGVVLLVEDEASVRAFASRALRMRGYTVLEAEDAESALCLLEDPTLEVDVFVTDVVMPGMDGPTWVMKALENRPHVKVVFVSGYAEDSVAEHQARVPNSVFLPKPFSLTELTSTVQRQIH</sequence>
<evidence type="ECO:0000259" key="7">
    <source>
        <dbReference type="PROSITE" id="PS50109"/>
    </source>
</evidence>
<keyword evidence="10" id="KW-1185">Reference proteome</keyword>
<proteinExistence type="predicted"/>
<dbReference type="Pfam" id="PF00512">
    <property type="entry name" value="HisKA"/>
    <property type="match status" value="1"/>
</dbReference>
<feature type="transmembrane region" description="Helical" evidence="6">
    <location>
        <begin position="12"/>
        <end position="30"/>
    </location>
</feature>
<evidence type="ECO:0000313" key="10">
    <source>
        <dbReference type="Proteomes" id="UP001528040"/>
    </source>
</evidence>
<dbReference type="EMBL" id="JAQIIO010000014">
    <property type="protein sequence ID" value="MDA5095698.1"/>
    <property type="molecule type" value="Genomic_DNA"/>
</dbReference>
<reference evidence="9 10" key="1">
    <citation type="submission" date="2023-01" db="EMBL/GenBank/DDBJ databases">
        <authorList>
            <person name="Yoon J.-W."/>
        </authorList>
    </citation>
    <scope>NUCLEOTIDE SEQUENCE [LARGE SCALE GENOMIC DNA]</scope>
    <source>
        <strain evidence="9 10">KMU-50</strain>
    </source>
</reference>
<dbReference type="SMART" id="SM00448">
    <property type="entry name" value="REC"/>
    <property type="match status" value="1"/>
</dbReference>
<dbReference type="CDD" id="cd00082">
    <property type="entry name" value="HisKA"/>
    <property type="match status" value="1"/>
</dbReference>
<keyword evidence="6" id="KW-1133">Transmembrane helix</keyword>
<dbReference type="SUPFAM" id="SSF55785">
    <property type="entry name" value="PYP-like sensor domain (PAS domain)"/>
    <property type="match status" value="1"/>
</dbReference>
<dbReference type="InterPro" id="IPR036097">
    <property type="entry name" value="HisK_dim/P_sf"/>
</dbReference>
<dbReference type="InterPro" id="IPR003594">
    <property type="entry name" value="HATPase_dom"/>
</dbReference>
<evidence type="ECO:0000256" key="6">
    <source>
        <dbReference type="SAM" id="Phobius"/>
    </source>
</evidence>
<feature type="domain" description="Response regulatory" evidence="8">
    <location>
        <begin position="715"/>
        <end position="831"/>
    </location>
</feature>